<evidence type="ECO:0000256" key="2">
    <source>
        <dbReference type="ARBA" id="ARBA00023015"/>
    </source>
</evidence>
<dbReference type="SUPFAM" id="SSF55455">
    <property type="entry name" value="SRF-like"/>
    <property type="match status" value="1"/>
</dbReference>
<feature type="region of interest" description="Disordered" evidence="6">
    <location>
        <begin position="212"/>
        <end position="254"/>
    </location>
</feature>
<feature type="domain" description="K-box" evidence="8">
    <location>
        <begin position="95"/>
        <end position="192"/>
    </location>
</feature>
<dbReference type="InterPro" id="IPR002487">
    <property type="entry name" value="TF_Kbox"/>
</dbReference>
<comment type="caution">
    <text evidence="9">The sequence shown here is derived from an EMBL/GenBank/DDBJ whole genome shotgun (WGS) entry which is preliminary data.</text>
</comment>
<dbReference type="EMBL" id="JARPOI010000003">
    <property type="protein sequence ID" value="KAJ9184882.1"/>
    <property type="molecule type" value="Genomic_DNA"/>
</dbReference>
<evidence type="ECO:0008006" key="11">
    <source>
        <dbReference type="Google" id="ProtNLM"/>
    </source>
</evidence>
<dbReference type="PROSITE" id="PS51297">
    <property type="entry name" value="K_BOX"/>
    <property type="match status" value="1"/>
</dbReference>
<evidence type="ECO:0000256" key="3">
    <source>
        <dbReference type="ARBA" id="ARBA00023125"/>
    </source>
</evidence>
<dbReference type="PANTHER" id="PTHR48019">
    <property type="entry name" value="SERUM RESPONSE FACTOR HOMOLOG"/>
    <property type="match status" value="1"/>
</dbReference>
<evidence type="ECO:0000256" key="5">
    <source>
        <dbReference type="ARBA" id="ARBA00023242"/>
    </source>
</evidence>
<dbReference type="Gene3D" id="3.40.1810.10">
    <property type="entry name" value="Transcription factor, MADS-box"/>
    <property type="match status" value="1"/>
</dbReference>
<dbReference type="InterPro" id="IPR036879">
    <property type="entry name" value="TF_MADSbox_sf"/>
</dbReference>
<evidence type="ECO:0000256" key="1">
    <source>
        <dbReference type="ARBA" id="ARBA00004123"/>
    </source>
</evidence>
<sequence>MTEESKTMGRGKREMKRIENLNSEQSTFSKRRNGWLKKAKELSVLCEAKVAVIVFSSTGKLYEFSSTSMKNTHTRYCKGVDLEWLELSPDEHEIENAHRAKVNALKDEVSQLRLTCLQMMGQQLDRLIFKELRHLERQLSEGLLSVEDKKSLKIYRLHFLSFYIKCSDFCQVQMIIEENEKLQKKELQRSSSLSKSTLLEFNPFERRFSVARTAQTASNDGREKEEESDNDISKRKASKSESMCNNSESQVGSE</sequence>
<evidence type="ECO:0000313" key="9">
    <source>
        <dbReference type="EMBL" id="KAJ9184882.1"/>
    </source>
</evidence>
<feature type="domain" description="MADS-box" evidence="7">
    <location>
        <begin position="8"/>
        <end position="68"/>
    </location>
</feature>
<dbReference type="SMART" id="SM00432">
    <property type="entry name" value="MADS"/>
    <property type="match status" value="1"/>
</dbReference>
<protein>
    <recommendedName>
        <fullName evidence="11">MADS-box domain-containing protein</fullName>
    </recommendedName>
</protein>
<evidence type="ECO:0000256" key="4">
    <source>
        <dbReference type="ARBA" id="ARBA00023163"/>
    </source>
</evidence>
<name>A0ABQ9MX65_HEVBR</name>
<dbReference type="CDD" id="cd00265">
    <property type="entry name" value="MADS_MEF2_like"/>
    <property type="match status" value="1"/>
</dbReference>
<proteinExistence type="predicted"/>
<keyword evidence="5" id="KW-0539">Nucleus</keyword>
<feature type="compositionally biased region" description="Polar residues" evidence="6">
    <location>
        <begin position="240"/>
        <end position="254"/>
    </location>
</feature>
<organism evidence="9 10">
    <name type="scientific">Hevea brasiliensis</name>
    <name type="common">Para rubber tree</name>
    <name type="synonym">Siphonia brasiliensis</name>
    <dbReference type="NCBI Taxonomy" id="3981"/>
    <lineage>
        <taxon>Eukaryota</taxon>
        <taxon>Viridiplantae</taxon>
        <taxon>Streptophyta</taxon>
        <taxon>Embryophyta</taxon>
        <taxon>Tracheophyta</taxon>
        <taxon>Spermatophyta</taxon>
        <taxon>Magnoliopsida</taxon>
        <taxon>eudicotyledons</taxon>
        <taxon>Gunneridae</taxon>
        <taxon>Pentapetalae</taxon>
        <taxon>rosids</taxon>
        <taxon>fabids</taxon>
        <taxon>Malpighiales</taxon>
        <taxon>Euphorbiaceae</taxon>
        <taxon>Crotonoideae</taxon>
        <taxon>Micrandreae</taxon>
        <taxon>Hevea</taxon>
    </lineage>
</organism>
<keyword evidence="2" id="KW-0805">Transcription regulation</keyword>
<evidence type="ECO:0000256" key="6">
    <source>
        <dbReference type="SAM" id="MobiDB-lite"/>
    </source>
</evidence>
<dbReference type="Pfam" id="PF00319">
    <property type="entry name" value="SRF-TF"/>
    <property type="match status" value="1"/>
</dbReference>
<evidence type="ECO:0000313" key="10">
    <source>
        <dbReference type="Proteomes" id="UP001174677"/>
    </source>
</evidence>
<dbReference type="InterPro" id="IPR002100">
    <property type="entry name" value="TF_MADSbox"/>
</dbReference>
<dbReference type="InterPro" id="IPR033896">
    <property type="entry name" value="MEF2-like_N"/>
</dbReference>
<dbReference type="Proteomes" id="UP001174677">
    <property type="component" value="Chromosome 3"/>
</dbReference>
<dbReference type="Pfam" id="PF01486">
    <property type="entry name" value="K-box"/>
    <property type="match status" value="1"/>
</dbReference>
<accession>A0ABQ9MX65</accession>
<evidence type="ECO:0000259" key="7">
    <source>
        <dbReference type="PROSITE" id="PS50066"/>
    </source>
</evidence>
<reference evidence="9" key="1">
    <citation type="journal article" date="2023" name="Plant Biotechnol. J.">
        <title>Chromosome-level wild Hevea brasiliensis genome provides new tools for genomic-assisted breeding and valuable loci to elevate rubber yield.</title>
        <authorList>
            <person name="Cheng H."/>
            <person name="Song X."/>
            <person name="Hu Y."/>
            <person name="Wu T."/>
            <person name="Yang Q."/>
            <person name="An Z."/>
            <person name="Feng S."/>
            <person name="Deng Z."/>
            <person name="Wu W."/>
            <person name="Zeng X."/>
            <person name="Tu M."/>
            <person name="Wang X."/>
            <person name="Huang H."/>
        </authorList>
    </citation>
    <scope>NUCLEOTIDE SEQUENCE</scope>
    <source>
        <strain evidence="9">MT/VB/25A 57/8</strain>
    </source>
</reference>
<comment type="subcellular location">
    <subcellularLocation>
        <location evidence="1">Nucleus</location>
    </subcellularLocation>
</comment>
<evidence type="ECO:0000259" key="8">
    <source>
        <dbReference type="PROSITE" id="PS51297"/>
    </source>
</evidence>
<keyword evidence="3" id="KW-0238">DNA-binding</keyword>
<dbReference type="PRINTS" id="PR00404">
    <property type="entry name" value="MADSDOMAIN"/>
</dbReference>
<keyword evidence="4" id="KW-0804">Transcription</keyword>
<gene>
    <name evidence="9" type="ORF">P3X46_004567</name>
</gene>
<dbReference type="InterPro" id="IPR050142">
    <property type="entry name" value="MADS-box/MEF2_TF"/>
</dbReference>
<keyword evidence="10" id="KW-1185">Reference proteome</keyword>
<dbReference type="PROSITE" id="PS50066">
    <property type="entry name" value="MADS_BOX_2"/>
    <property type="match status" value="1"/>
</dbReference>